<keyword evidence="9" id="KW-1185">Reference proteome</keyword>
<organism evidence="8 9">
    <name type="scientific">Magallana gigas</name>
    <name type="common">Pacific oyster</name>
    <name type="synonym">Crassostrea gigas</name>
    <dbReference type="NCBI Taxonomy" id="29159"/>
    <lineage>
        <taxon>Eukaryota</taxon>
        <taxon>Metazoa</taxon>
        <taxon>Spiralia</taxon>
        <taxon>Lophotrochozoa</taxon>
        <taxon>Mollusca</taxon>
        <taxon>Bivalvia</taxon>
        <taxon>Autobranchia</taxon>
        <taxon>Pteriomorphia</taxon>
        <taxon>Ostreida</taxon>
        <taxon>Ostreoidea</taxon>
        <taxon>Ostreidae</taxon>
        <taxon>Magallana</taxon>
    </lineage>
</organism>
<evidence type="ECO:0000313" key="9">
    <source>
        <dbReference type="Proteomes" id="UP000005408"/>
    </source>
</evidence>
<comment type="subcellular location">
    <subcellularLocation>
        <location evidence="1">Membrane</location>
        <topology evidence="1">Single-pass type I membrane protein</topology>
    </subcellularLocation>
</comment>
<dbReference type="InterPro" id="IPR003599">
    <property type="entry name" value="Ig_sub"/>
</dbReference>
<evidence type="ECO:0000256" key="2">
    <source>
        <dbReference type="ARBA" id="ARBA00023136"/>
    </source>
</evidence>
<dbReference type="InterPro" id="IPR051275">
    <property type="entry name" value="Cell_adhesion_signaling"/>
</dbReference>
<feature type="chain" id="PRO_5036474745" description="Ig-like domain-containing protein" evidence="6">
    <location>
        <begin position="20"/>
        <end position="590"/>
    </location>
</feature>
<dbReference type="AlphaFoldDB" id="A0A8W8L7K3"/>
<dbReference type="Gene3D" id="2.60.40.10">
    <property type="entry name" value="Immunoglobulins"/>
    <property type="match status" value="5"/>
</dbReference>
<proteinExistence type="predicted"/>
<dbReference type="Proteomes" id="UP000005408">
    <property type="component" value="Unassembled WGS sequence"/>
</dbReference>
<dbReference type="InterPro" id="IPR036179">
    <property type="entry name" value="Ig-like_dom_sf"/>
</dbReference>
<feature type="domain" description="Ig-like" evidence="7">
    <location>
        <begin position="389"/>
        <end position="469"/>
    </location>
</feature>
<evidence type="ECO:0000256" key="4">
    <source>
        <dbReference type="ARBA" id="ARBA00023180"/>
    </source>
</evidence>
<dbReference type="PANTHER" id="PTHR11640">
    <property type="entry name" value="NEPHRIN"/>
    <property type="match status" value="1"/>
</dbReference>
<dbReference type="PIRSF" id="PIRSF000615">
    <property type="entry name" value="TyrPK_CSF1-R"/>
    <property type="match status" value="1"/>
</dbReference>
<feature type="domain" description="Ig-like" evidence="7">
    <location>
        <begin position="474"/>
        <end position="580"/>
    </location>
</feature>
<dbReference type="PROSITE" id="PS50835">
    <property type="entry name" value="IG_LIKE"/>
    <property type="match status" value="5"/>
</dbReference>
<dbReference type="InterPro" id="IPR007110">
    <property type="entry name" value="Ig-like_dom"/>
</dbReference>
<feature type="domain" description="Ig-like" evidence="7">
    <location>
        <begin position="151"/>
        <end position="254"/>
    </location>
</feature>
<dbReference type="SUPFAM" id="SSF48726">
    <property type="entry name" value="Immunoglobulin"/>
    <property type="match status" value="5"/>
</dbReference>
<reference evidence="8" key="1">
    <citation type="submission" date="2022-08" db="UniProtKB">
        <authorList>
            <consortium name="EnsemblMetazoa"/>
        </authorList>
    </citation>
    <scope>IDENTIFICATION</scope>
    <source>
        <strain evidence="8">05x7-T-G4-1.051#20</strain>
    </source>
</reference>
<sequence length="590" mass="66247">MISTLILVAIALLPVLVNTQQEFPALGIVEEIIPEVKQIFQTAYLNCTVVKKFQTSRVQWRKVPTRIPIHPSMSIISDEEVVIWDEYKYAVKIRNVGDKSTYTLEIKYLEEADAGEYMCILEIVGMRNFEQYYPRKTDNLTVQSVPVTIDPEPTCKPINPVVDQFTYRGLSAKLQCIITGNPPPAIKWMKESENGDLIEILDDDQYDITEKDINVKEFILSTLLVKKVEFVGFDSYVCRGDNSHGRAEASIRLNKLLKPGIVGFTEVSALPEIVGDILPDIKKEGETAYLNCTVANKGYDTVVMWARHGRSYDESNYLINLSEDANIINDDPHMSVQVNTNGSRFTFMLVIRDLTVVDMGIYSCTVKKYGVDNSAWPEKSTFLSVKTPPEIQVNQMPSVQNVDLGSSLNITCEASGFPNPNITWEYASGYKHRGTQLTLTNIQKNDGGIYTCVADNGISPSARHEVDINVYFPPSCTPLHSVVGQAQNRRFNAKMVCVVEGYPEPSVKWIMETEHGRLEIEDNDKYEITKQYGIQLERNTFWSVLKVRNVQANDYGDYVCVADNVYGIGSANITLIETLDCQGTGCPSLP</sequence>
<accession>A0A8W8L7K3</accession>
<dbReference type="GO" id="GO:0005911">
    <property type="term" value="C:cell-cell junction"/>
    <property type="evidence" value="ECO:0007669"/>
    <property type="project" value="TreeGrafter"/>
</dbReference>
<dbReference type="OrthoDB" id="9972932at2759"/>
<keyword evidence="2" id="KW-0472">Membrane</keyword>
<dbReference type="GO" id="GO:0050839">
    <property type="term" value="F:cell adhesion molecule binding"/>
    <property type="evidence" value="ECO:0007669"/>
    <property type="project" value="TreeGrafter"/>
</dbReference>
<dbReference type="InterPro" id="IPR013783">
    <property type="entry name" value="Ig-like_fold"/>
</dbReference>
<dbReference type="Pfam" id="PF13927">
    <property type="entry name" value="Ig_3"/>
    <property type="match status" value="2"/>
</dbReference>
<keyword evidence="4" id="KW-0325">Glycoprotein</keyword>
<feature type="domain" description="Ig-like" evidence="7">
    <location>
        <begin position="24"/>
        <end position="119"/>
    </location>
</feature>
<dbReference type="InterPro" id="IPR003598">
    <property type="entry name" value="Ig_sub2"/>
</dbReference>
<dbReference type="Pfam" id="PF07686">
    <property type="entry name" value="V-set"/>
    <property type="match status" value="1"/>
</dbReference>
<dbReference type="Pfam" id="PF07679">
    <property type="entry name" value="I-set"/>
    <property type="match status" value="1"/>
</dbReference>
<evidence type="ECO:0000259" key="7">
    <source>
        <dbReference type="PROSITE" id="PS50835"/>
    </source>
</evidence>
<dbReference type="PANTHER" id="PTHR11640:SF31">
    <property type="entry name" value="IRREGULAR CHIASM C-ROUGHEST PROTEIN-RELATED"/>
    <property type="match status" value="1"/>
</dbReference>
<keyword evidence="5" id="KW-0393">Immunoglobulin domain</keyword>
<dbReference type="SMART" id="SM00408">
    <property type="entry name" value="IGc2"/>
    <property type="match status" value="3"/>
</dbReference>
<dbReference type="OMA" id="WRHNANQ"/>
<feature type="domain" description="Ig-like" evidence="7">
    <location>
        <begin position="271"/>
        <end position="384"/>
    </location>
</feature>
<dbReference type="InterPro" id="IPR013098">
    <property type="entry name" value="Ig_I-set"/>
</dbReference>
<dbReference type="EnsemblMetazoa" id="G26944.1">
    <property type="protein sequence ID" value="G26944.1:cds"/>
    <property type="gene ID" value="G26944"/>
</dbReference>
<keyword evidence="6" id="KW-0732">Signal</keyword>
<evidence type="ECO:0000313" key="8">
    <source>
        <dbReference type="EnsemblMetazoa" id="G26944.1:cds"/>
    </source>
</evidence>
<feature type="signal peptide" evidence="6">
    <location>
        <begin position="1"/>
        <end position="19"/>
    </location>
</feature>
<protein>
    <recommendedName>
        <fullName evidence="7">Ig-like domain-containing protein</fullName>
    </recommendedName>
</protein>
<dbReference type="SMART" id="SM00409">
    <property type="entry name" value="IG"/>
    <property type="match status" value="5"/>
</dbReference>
<dbReference type="GO" id="GO:0005886">
    <property type="term" value="C:plasma membrane"/>
    <property type="evidence" value="ECO:0007669"/>
    <property type="project" value="TreeGrafter"/>
</dbReference>
<keyword evidence="3" id="KW-1015">Disulfide bond</keyword>
<name>A0A8W8L7K3_MAGGI</name>
<evidence type="ECO:0000256" key="3">
    <source>
        <dbReference type="ARBA" id="ARBA00023157"/>
    </source>
</evidence>
<dbReference type="InterPro" id="IPR013106">
    <property type="entry name" value="Ig_V-set"/>
</dbReference>
<evidence type="ECO:0000256" key="1">
    <source>
        <dbReference type="ARBA" id="ARBA00004479"/>
    </source>
</evidence>
<evidence type="ECO:0000256" key="6">
    <source>
        <dbReference type="SAM" id="SignalP"/>
    </source>
</evidence>
<evidence type="ECO:0000256" key="5">
    <source>
        <dbReference type="ARBA" id="ARBA00023319"/>
    </source>
</evidence>
<dbReference type="GO" id="GO:0098609">
    <property type="term" value="P:cell-cell adhesion"/>
    <property type="evidence" value="ECO:0007669"/>
    <property type="project" value="TreeGrafter"/>
</dbReference>